<dbReference type="Pfam" id="PF01544">
    <property type="entry name" value="CorA"/>
    <property type="match status" value="1"/>
</dbReference>
<evidence type="ECO:0000256" key="7">
    <source>
        <dbReference type="ARBA" id="ARBA00023136"/>
    </source>
</evidence>
<proteinExistence type="inferred from homology"/>
<organism evidence="9 10">
    <name type="scientific">Streptomyces mooreae</name>
    <dbReference type="NCBI Taxonomy" id="3075523"/>
    <lineage>
        <taxon>Bacteria</taxon>
        <taxon>Bacillati</taxon>
        <taxon>Actinomycetota</taxon>
        <taxon>Actinomycetes</taxon>
        <taxon>Kitasatosporales</taxon>
        <taxon>Streptomycetaceae</taxon>
        <taxon>Streptomyces</taxon>
    </lineage>
</organism>
<feature type="transmembrane region" description="Helical" evidence="8">
    <location>
        <begin position="336"/>
        <end position="354"/>
    </location>
</feature>
<evidence type="ECO:0000256" key="6">
    <source>
        <dbReference type="ARBA" id="ARBA00022989"/>
    </source>
</evidence>
<keyword evidence="7 8" id="KW-0472">Membrane</keyword>
<evidence type="ECO:0000256" key="2">
    <source>
        <dbReference type="ARBA" id="ARBA00009765"/>
    </source>
</evidence>
<dbReference type="SUPFAM" id="SSF144083">
    <property type="entry name" value="Magnesium transport protein CorA, transmembrane region"/>
    <property type="match status" value="1"/>
</dbReference>
<sequence length="360" mass="39920">MPGTFDEEAAVPTRPPRQPSRVNFSTYVNGVRMPGETSLKDPLWHVPHDGFVWIALHEPTSAELADMTAHLDFHCLAGGDVLNTQLLPGLERYEQAVFTTFKTVRHLPACEHPARPLPGREAPSATQDTLLTGRMVVFTGARFALTDHYGPQETLALVRQDLEADSDRLATGPSAVLYAIASHVIDDYLTAAEAVRADVECIESAMFSRDTEQSVDLGRIYELKRNALTLRHAVAPLERPVRALATGANRLVHPDMKDYFRDTAQRLQQAADQLSASDELLDSLLETQLAQLALTQNDDMRKVSAWLAIIAVPTMVCGVCGMNFDHMSELRTHYGYPVTLSIVAAVCLLLHRLFRRKGWL</sequence>
<dbReference type="Proteomes" id="UP001180551">
    <property type="component" value="Unassembled WGS sequence"/>
</dbReference>
<evidence type="ECO:0000313" key="10">
    <source>
        <dbReference type="Proteomes" id="UP001180551"/>
    </source>
</evidence>
<keyword evidence="10" id="KW-1185">Reference proteome</keyword>
<gene>
    <name evidence="9" type="ORF">RM550_01755</name>
</gene>
<dbReference type="RefSeq" id="WP_311621878.1">
    <property type="nucleotide sequence ID" value="NZ_JAVRFE010000001.1"/>
</dbReference>
<evidence type="ECO:0000256" key="8">
    <source>
        <dbReference type="SAM" id="Phobius"/>
    </source>
</evidence>
<accession>A0ABU2T2D8</accession>
<keyword evidence="5 8" id="KW-0812">Transmembrane</keyword>
<dbReference type="PANTHER" id="PTHR46494">
    <property type="entry name" value="CORA FAMILY METAL ION TRANSPORTER (EUROFUNG)"/>
    <property type="match status" value="1"/>
</dbReference>
<name>A0ABU2T2D8_9ACTN</name>
<evidence type="ECO:0000256" key="1">
    <source>
        <dbReference type="ARBA" id="ARBA00004651"/>
    </source>
</evidence>
<dbReference type="InterPro" id="IPR002523">
    <property type="entry name" value="MgTranspt_CorA/ZnTranspt_ZntB"/>
</dbReference>
<dbReference type="Gene3D" id="1.20.58.340">
    <property type="entry name" value="Magnesium transport protein CorA, transmembrane region"/>
    <property type="match status" value="2"/>
</dbReference>
<reference evidence="9" key="1">
    <citation type="submission" date="2024-05" db="EMBL/GenBank/DDBJ databases">
        <title>30 novel species of actinomycetes from the DSMZ collection.</title>
        <authorList>
            <person name="Nouioui I."/>
        </authorList>
    </citation>
    <scope>NUCLEOTIDE SEQUENCE</scope>
    <source>
        <strain evidence="9">DSM 41527</strain>
    </source>
</reference>
<comment type="similarity">
    <text evidence="2">Belongs to the CorA metal ion transporter (MIT) (TC 1.A.35) family.</text>
</comment>
<evidence type="ECO:0000256" key="4">
    <source>
        <dbReference type="ARBA" id="ARBA00022475"/>
    </source>
</evidence>
<comment type="subcellular location">
    <subcellularLocation>
        <location evidence="1">Cell membrane</location>
        <topology evidence="1">Multi-pass membrane protein</topology>
    </subcellularLocation>
</comment>
<dbReference type="PANTHER" id="PTHR46494:SF1">
    <property type="entry name" value="CORA FAMILY METAL ION TRANSPORTER (EUROFUNG)"/>
    <property type="match status" value="1"/>
</dbReference>
<dbReference type="InterPro" id="IPR045861">
    <property type="entry name" value="CorA_cytoplasmic_dom"/>
</dbReference>
<evidence type="ECO:0000313" key="9">
    <source>
        <dbReference type="EMBL" id="MDT0454460.1"/>
    </source>
</evidence>
<comment type="caution">
    <text evidence="9">The sequence shown here is derived from an EMBL/GenBank/DDBJ whole genome shotgun (WGS) entry which is preliminary data.</text>
</comment>
<dbReference type="SUPFAM" id="SSF143865">
    <property type="entry name" value="CorA soluble domain-like"/>
    <property type="match status" value="1"/>
</dbReference>
<evidence type="ECO:0000256" key="3">
    <source>
        <dbReference type="ARBA" id="ARBA00022448"/>
    </source>
</evidence>
<keyword evidence="3" id="KW-0813">Transport</keyword>
<dbReference type="Gene3D" id="3.30.460.20">
    <property type="entry name" value="CorA soluble domain-like"/>
    <property type="match status" value="1"/>
</dbReference>
<dbReference type="CDD" id="cd12830">
    <property type="entry name" value="MtCorA-like"/>
    <property type="match status" value="1"/>
</dbReference>
<protein>
    <submittedName>
        <fullName evidence="9">Magnesium and cobalt transport protein CorA</fullName>
    </submittedName>
</protein>
<feature type="transmembrane region" description="Helical" evidence="8">
    <location>
        <begin position="303"/>
        <end position="324"/>
    </location>
</feature>
<evidence type="ECO:0000256" key="5">
    <source>
        <dbReference type="ARBA" id="ARBA00022692"/>
    </source>
</evidence>
<dbReference type="InterPro" id="IPR045863">
    <property type="entry name" value="CorA_TM1_TM2"/>
</dbReference>
<keyword evidence="4" id="KW-1003">Cell membrane</keyword>
<keyword evidence="6 8" id="KW-1133">Transmembrane helix</keyword>
<dbReference type="EMBL" id="JAVRFE010000001">
    <property type="protein sequence ID" value="MDT0454460.1"/>
    <property type="molecule type" value="Genomic_DNA"/>
</dbReference>